<evidence type="ECO:0000313" key="4">
    <source>
        <dbReference type="Proteomes" id="UP001201163"/>
    </source>
</evidence>
<name>A0AAD4Q9V3_9AGAM</name>
<keyword evidence="4" id="KW-1185">Reference proteome</keyword>
<sequence length="231" mass="25060">MSQPPNPISVPLAPATTPSESSSNIEGIFDVALKSYKKKTKNDLKNHDLFKQLEACDSPAAILAVFQAAQFDPSRTASDDRLKKWLVPTINVLYAFSGTLSEGVALVFPPAKLVFAGVGILLLAAKDVAASQDILVDIFGRIESFFVRLDIYTGVPLTPAMTEKMVQITVEILDILATATKEMEQSRAKKFPQEGGGLDGSRGWAEETRQTDKRRGRDGECAGSEGDARDR</sequence>
<dbReference type="Pfam" id="PF17109">
    <property type="entry name" value="Goodbye"/>
    <property type="match status" value="1"/>
</dbReference>
<comment type="caution">
    <text evidence="3">The sequence shown here is derived from an EMBL/GenBank/DDBJ whole genome shotgun (WGS) entry which is preliminary data.</text>
</comment>
<organism evidence="3 4">
    <name type="scientific">Lactarius akahatsu</name>
    <dbReference type="NCBI Taxonomy" id="416441"/>
    <lineage>
        <taxon>Eukaryota</taxon>
        <taxon>Fungi</taxon>
        <taxon>Dikarya</taxon>
        <taxon>Basidiomycota</taxon>
        <taxon>Agaricomycotina</taxon>
        <taxon>Agaricomycetes</taxon>
        <taxon>Russulales</taxon>
        <taxon>Russulaceae</taxon>
        <taxon>Lactarius</taxon>
    </lineage>
</organism>
<gene>
    <name evidence="3" type="ORF">EDB92DRAFT_1562026</name>
</gene>
<dbReference type="AlphaFoldDB" id="A0AAD4Q9V3"/>
<reference evidence="3" key="1">
    <citation type="submission" date="2022-01" db="EMBL/GenBank/DDBJ databases">
        <title>Comparative genomics reveals a dynamic genome evolution in the ectomycorrhizal milk-cap (Lactarius) mushrooms.</title>
        <authorList>
            <consortium name="DOE Joint Genome Institute"/>
            <person name="Lebreton A."/>
            <person name="Tang N."/>
            <person name="Kuo A."/>
            <person name="LaButti K."/>
            <person name="Drula E."/>
            <person name="Barry K."/>
            <person name="Clum A."/>
            <person name="Lipzen A."/>
            <person name="Mousain D."/>
            <person name="Ng V."/>
            <person name="Wang R."/>
            <person name="Wang X."/>
            <person name="Dai Y."/>
            <person name="Henrissat B."/>
            <person name="Grigoriev I.V."/>
            <person name="Guerin-Laguette A."/>
            <person name="Yu F."/>
            <person name="Martin F.M."/>
        </authorList>
    </citation>
    <scope>NUCLEOTIDE SEQUENCE</scope>
    <source>
        <strain evidence="3">QP</strain>
    </source>
</reference>
<feature type="region of interest" description="Disordered" evidence="1">
    <location>
        <begin position="186"/>
        <end position="231"/>
    </location>
</feature>
<feature type="domain" description="Fungal STAND N-terminal Goodbye" evidence="2">
    <location>
        <begin position="30"/>
        <end position="152"/>
    </location>
</feature>
<feature type="compositionally biased region" description="Basic and acidic residues" evidence="1">
    <location>
        <begin position="204"/>
        <end position="231"/>
    </location>
</feature>
<accession>A0AAD4Q9V3</accession>
<protein>
    <recommendedName>
        <fullName evidence="2">Fungal STAND N-terminal Goodbye domain-containing protein</fullName>
    </recommendedName>
</protein>
<feature type="region of interest" description="Disordered" evidence="1">
    <location>
        <begin position="1"/>
        <end position="23"/>
    </location>
</feature>
<evidence type="ECO:0000256" key="1">
    <source>
        <dbReference type="SAM" id="MobiDB-lite"/>
    </source>
</evidence>
<evidence type="ECO:0000259" key="2">
    <source>
        <dbReference type="Pfam" id="PF17109"/>
    </source>
</evidence>
<dbReference type="InterPro" id="IPR031350">
    <property type="entry name" value="Goodbye_dom"/>
</dbReference>
<evidence type="ECO:0000313" key="3">
    <source>
        <dbReference type="EMBL" id="KAH8983647.1"/>
    </source>
</evidence>
<proteinExistence type="predicted"/>
<dbReference type="EMBL" id="JAKELL010000086">
    <property type="protein sequence ID" value="KAH8983647.1"/>
    <property type="molecule type" value="Genomic_DNA"/>
</dbReference>
<dbReference type="Proteomes" id="UP001201163">
    <property type="component" value="Unassembled WGS sequence"/>
</dbReference>